<comment type="caution">
    <text evidence="1">The sequence shown here is derived from an EMBL/GenBank/DDBJ whole genome shotgun (WGS) entry which is preliminary data.</text>
</comment>
<protein>
    <submittedName>
        <fullName evidence="1">Uncharacterized protein</fullName>
    </submittedName>
</protein>
<evidence type="ECO:0000313" key="2">
    <source>
        <dbReference type="Proteomes" id="UP001597560"/>
    </source>
</evidence>
<organism evidence="1 2">
    <name type="scientific">Olivibacter jilunii</name>
    <dbReference type="NCBI Taxonomy" id="985016"/>
    <lineage>
        <taxon>Bacteria</taxon>
        <taxon>Pseudomonadati</taxon>
        <taxon>Bacteroidota</taxon>
        <taxon>Sphingobacteriia</taxon>
        <taxon>Sphingobacteriales</taxon>
        <taxon>Sphingobacteriaceae</taxon>
        <taxon>Olivibacter</taxon>
    </lineage>
</organism>
<evidence type="ECO:0000313" key="1">
    <source>
        <dbReference type="EMBL" id="MFD2965466.1"/>
    </source>
</evidence>
<accession>A0ABW6B7R4</accession>
<gene>
    <name evidence="1" type="ORF">ACFS6J_26950</name>
</gene>
<name>A0ABW6B7R4_9SPHI</name>
<dbReference type="PROSITE" id="PS51257">
    <property type="entry name" value="PROKAR_LIPOPROTEIN"/>
    <property type="match status" value="1"/>
</dbReference>
<keyword evidence="2" id="KW-1185">Reference proteome</keyword>
<dbReference type="Proteomes" id="UP001597560">
    <property type="component" value="Unassembled WGS sequence"/>
</dbReference>
<reference evidence="2" key="1">
    <citation type="journal article" date="2019" name="Int. J. Syst. Evol. Microbiol.">
        <title>The Global Catalogue of Microorganisms (GCM) 10K type strain sequencing project: providing services to taxonomists for standard genome sequencing and annotation.</title>
        <authorList>
            <consortium name="The Broad Institute Genomics Platform"/>
            <consortium name="The Broad Institute Genome Sequencing Center for Infectious Disease"/>
            <person name="Wu L."/>
            <person name="Ma J."/>
        </authorList>
    </citation>
    <scope>NUCLEOTIDE SEQUENCE [LARGE SCALE GENOMIC DNA]</scope>
    <source>
        <strain evidence="2">KCTC 23098</strain>
    </source>
</reference>
<dbReference type="EMBL" id="JBHUPA010000037">
    <property type="protein sequence ID" value="MFD2965466.1"/>
    <property type="molecule type" value="Genomic_DNA"/>
</dbReference>
<sequence>MRALAMIFLFAISACGRESSPEGRSIIRDEQIVEQLDSLKRQNHVLLDSVGALNKRIEKLERIR</sequence>
<dbReference type="RefSeq" id="WP_377613424.1">
    <property type="nucleotide sequence ID" value="NZ_JBHUPA010000037.1"/>
</dbReference>
<proteinExistence type="predicted"/>